<dbReference type="Proteomes" id="UP000299102">
    <property type="component" value="Unassembled WGS sequence"/>
</dbReference>
<gene>
    <name evidence="1" type="ORF">EVAR_82888_1</name>
</gene>
<sequence length="212" mass="24226">MPITDTYVEGMYVTNRLCDSVTIFVHRASNVDWVSNLGLYKRQMTPSPSGRVHYYDLNLAGAYARRRGQKNRYVLWGEKEFFSTQGPQRTLTDIWTAIREATSKFKGDTGIATLRKYDCQKHLYSKSVEPFRLYSARVRAVGRGCVGFIKNCDEQPDDVWTATFVPVPPTRSPLCGGDAREDALKTDDFSRIARRVMNSKFGGSLLIYERRI</sequence>
<name>A0A4C1YGL6_EUMVA</name>
<proteinExistence type="predicted"/>
<reference evidence="1 2" key="1">
    <citation type="journal article" date="2019" name="Commun. Biol.">
        <title>The bagworm genome reveals a unique fibroin gene that provides high tensile strength.</title>
        <authorList>
            <person name="Kono N."/>
            <person name="Nakamura H."/>
            <person name="Ohtoshi R."/>
            <person name="Tomita M."/>
            <person name="Numata K."/>
            <person name="Arakawa K."/>
        </authorList>
    </citation>
    <scope>NUCLEOTIDE SEQUENCE [LARGE SCALE GENOMIC DNA]</scope>
</reference>
<evidence type="ECO:0000313" key="1">
    <source>
        <dbReference type="EMBL" id="GBP75218.1"/>
    </source>
</evidence>
<keyword evidence="2" id="KW-1185">Reference proteome</keyword>
<protein>
    <submittedName>
        <fullName evidence="1">Uncharacterized protein</fullName>
    </submittedName>
</protein>
<comment type="caution">
    <text evidence="1">The sequence shown here is derived from an EMBL/GenBank/DDBJ whole genome shotgun (WGS) entry which is preliminary data.</text>
</comment>
<organism evidence="1 2">
    <name type="scientific">Eumeta variegata</name>
    <name type="common">Bagworm moth</name>
    <name type="synonym">Eumeta japonica</name>
    <dbReference type="NCBI Taxonomy" id="151549"/>
    <lineage>
        <taxon>Eukaryota</taxon>
        <taxon>Metazoa</taxon>
        <taxon>Ecdysozoa</taxon>
        <taxon>Arthropoda</taxon>
        <taxon>Hexapoda</taxon>
        <taxon>Insecta</taxon>
        <taxon>Pterygota</taxon>
        <taxon>Neoptera</taxon>
        <taxon>Endopterygota</taxon>
        <taxon>Lepidoptera</taxon>
        <taxon>Glossata</taxon>
        <taxon>Ditrysia</taxon>
        <taxon>Tineoidea</taxon>
        <taxon>Psychidae</taxon>
        <taxon>Oiketicinae</taxon>
        <taxon>Eumeta</taxon>
    </lineage>
</organism>
<dbReference type="AlphaFoldDB" id="A0A4C1YGL6"/>
<dbReference type="EMBL" id="BGZK01001240">
    <property type="protein sequence ID" value="GBP75218.1"/>
    <property type="molecule type" value="Genomic_DNA"/>
</dbReference>
<evidence type="ECO:0000313" key="2">
    <source>
        <dbReference type="Proteomes" id="UP000299102"/>
    </source>
</evidence>
<accession>A0A4C1YGL6</accession>